<evidence type="ECO:0000256" key="3">
    <source>
        <dbReference type="ARBA" id="ARBA00022806"/>
    </source>
</evidence>
<feature type="domain" description="Helicase C-terminal" evidence="9">
    <location>
        <begin position="621"/>
        <end position="775"/>
    </location>
</feature>
<dbReference type="PANTHER" id="PTHR24031">
    <property type="entry name" value="RNA HELICASE"/>
    <property type="match status" value="1"/>
</dbReference>
<comment type="similarity">
    <text evidence="6">Belongs to the DEAD box helicase family.</text>
</comment>
<accession>A0AAV9G8E1</accession>
<feature type="compositionally biased region" description="Basic and acidic residues" evidence="7">
    <location>
        <begin position="87"/>
        <end position="105"/>
    </location>
</feature>
<comment type="catalytic activity">
    <reaction evidence="6">
        <text>ATP + H2O = ADP + phosphate + H(+)</text>
        <dbReference type="Rhea" id="RHEA:13065"/>
        <dbReference type="ChEBI" id="CHEBI:15377"/>
        <dbReference type="ChEBI" id="CHEBI:15378"/>
        <dbReference type="ChEBI" id="CHEBI:30616"/>
        <dbReference type="ChEBI" id="CHEBI:43474"/>
        <dbReference type="ChEBI" id="CHEBI:456216"/>
        <dbReference type="EC" id="3.6.4.13"/>
    </reaction>
</comment>
<dbReference type="InterPro" id="IPR014001">
    <property type="entry name" value="Helicase_ATP-bd"/>
</dbReference>
<feature type="compositionally biased region" description="Polar residues" evidence="7">
    <location>
        <begin position="13"/>
        <end position="33"/>
    </location>
</feature>
<evidence type="ECO:0000313" key="11">
    <source>
        <dbReference type="Proteomes" id="UP001321760"/>
    </source>
</evidence>
<reference evidence="10" key="2">
    <citation type="submission" date="2023-05" db="EMBL/GenBank/DDBJ databases">
        <authorList>
            <consortium name="Lawrence Berkeley National Laboratory"/>
            <person name="Steindorff A."/>
            <person name="Hensen N."/>
            <person name="Bonometti L."/>
            <person name="Westerberg I."/>
            <person name="Brannstrom I.O."/>
            <person name="Guillou S."/>
            <person name="Cros-Aarteil S."/>
            <person name="Calhoun S."/>
            <person name="Haridas S."/>
            <person name="Kuo A."/>
            <person name="Mondo S."/>
            <person name="Pangilinan J."/>
            <person name="Riley R."/>
            <person name="Labutti K."/>
            <person name="Andreopoulos B."/>
            <person name="Lipzen A."/>
            <person name="Chen C."/>
            <person name="Yanf M."/>
            <person name="Daum C."/>
            <person name="Ng V."/>
            <person name="Clum A."/>
            <person name="Ohm R."/>
            <person name="Martin F."/>
            <person name="Silar P."/>
            <person name="Natvig D."/>
            <person name="Lalanne C."/>
            <person name="Gautier V."/>
            <person name="Ament-Velasquez S.L."/>
            <person name="Kruys A."/>
            <person name="Hutchinson M.I."/>
            <person name="Powell A.J."/>
            <person name="Barry K."/>
            <person name="Miller A.N."/>
            <person name="Grigoriev I.V."/>
            <person name="Debuchy R."/>
            <person name="Gladieux P."/>
            <person name="Thoren M.H."/>
            <person name="Johannesson H."/>
        </authorList>
    </citation>
    <scope>NUCLEOTIDE SEQUENCE</scope>
    <source>
        <strain evidence="10">PSN243</strain>
    </source>
</reference>
<dbReference type="PROSITE" id="PS51192">
    <property type="entry name" value="HELICASE_ATP_BIND_1"/>
    <property type="match status" value="1"/>
</dbReference>
<dbReference type="GO" id="GO:0005524">
    <property type="term" value="F:ATP binding"/>
    <property type="evidence" value="ECO:0007669"/>
    <property type="project" value="UniProtKB-UniRule"/>
</dbReference>
<evidence type="ECO:0000256" key="6">
    <source>
        <dbReference type="RuleBase" id="RU365068"/>
    </source>
</evidence>
<dbReference type="AlphaFoldDB" id="A0AAV9G8E1"/>
<dbReference type="InterPro" id="IPR001650">
    <property type="entry name" value="Helicase_C-like"/>
</dbReference>
<protein>
    <recommendedName>
        <fullName evidence="6">ATP-dependent RNA helicase</fullName>
        <ecNumber evidence="6">3.6.4.13</ecNumber>
    </recommendedName>
</protein>
<keyword evidence="11" id="KW-1185">Reference proteome</keyword>
<feature type="compositionally biased region" description="Basic and acidic residues" evidence="7">
    <location>
        <begin position="166"/>
        <end position="185"/>
    </location>
</feature>
<name>A0AAV9G8E1_9PEZI</name>
<evidence type="ECO:0000259" key="9">
    <source>
        <dbReference type="PROSITE" id="PS51194"/>
    </source>
</evidence>
<evidence type="ECO:0000256" key="2">
    <source>
        <dbReference type="ARBA" id="ARBA00022801"/>
    </source>
</evidence>
<dbReference type="GO" id="GO:0003723">
    <property type="term" value="F:RNA binding"/>
    <property type="evidence" value="ECO:0007669"/>
    <property type="project" value="UniProtKB-UniRule"/>
</dbReference>
<dbReference type="InterPro" id="IPR011545">
    <property type="entry name" value="DEAD/DEAH_box_helicase_dom"/>
</dbReference>
<dbReference type="GO" id="GO:0016787">
    <property type="term" value="F:hydrolase activity"/>
    <property type="evidence" value="ECO:0007669"/>
    <property type="project" value="UniProtKB-KW"/>
</dbReference>
<evidence type="ECO:0000256" key="5">
    <source>
        <dbReference type="ARBA" id="ARBA00022884"/>
    </source>
</evidence>
<dbReference type="Gene3D" id="3.40.50.300">
    <property type="entry name" value="P-loop containing nucleotide triphosphate hydrolases"/>
    <property type="match status" value="2"/>
</dbReference>
<proteinExistence type="inferred from homology"/>
<dbReference type="SUPFAM" id="SSF52540">
    <property type="entry name" value="P-loop containing nucleoside triphosphate hydrolases"/>
    <property type="match status" value="1"/>
</dbReference>
<dbReference type="CDD" id="cd17956">
    <property type="entry name" value="DEADc_DDX51"/>
    <property type="match status" value="1"/>
</dbReference>
<comment type="caution">
    <text evidence="10">The sequence shown here is derived from an EMBL/GenBank/DDBJ whole genome shotgun (WGS) entry which is preliminary data.</text>
</comment>
<evidence type="ECO:0000259" key="8">
    <source>
        <dbReference type="PROSITE" id="PS51192"/>
    </source>
</evidence>
<dbReference type="InterPro" id="IPR000629">
    <property type="entry name" value="RNA-helicase_DEAD-box_CS"/>
</dbReference>
<reference evidence="10" key="1">
    <citation type="journal article" date="2023" name="Mol. Phylogenet. Evol.">
        <title>Genome-scale phylogeny and comparative genomics of the fungal order Sordariales.</title>
        <authorList>
            <person name="Hensen N."/>
            <person name="Bonometti L."/>
            <person name="Westerberg I."/>
            <person name="Brannstrom I.O."/>
            <person name="Guillou S."/>
            <person name="Cros-Aarteil S."/>
            <person name="Calhoun S."/>
            <person name="Haridas S."/>
            <person name="Kuo A."/>
            <person name="Mondo S."/>
            <person name="Pangilinan J."/>
            <person name="Riley R."/>
            <person name="LaButti K."/>
            <person name="Andreopoulos B."/>
            <person name="Lipzen A."/>
            <person name="Chen C."/>
            <person name="Yan M."/>
            <person name="Daum C."/>
            <person name="Ng V."/>
            <person name="Clum A."/>
            <person name="Steindorff A."/>
            <person name="Ohm R.A."/>
            <person name="Martin F."/>
            <person name="Silar P."/>
            <person name="Natvig D.O."/>
            <person name="Lalanne C."/>
            <person name="Gautier V."/>
            <person name="Ament-Velasquez S.L."/>
            <person name="Kruys A."/>
            <person name="Hutchinson M.I."/>
            <person name="Powell A.J."/>
            <person name="Barry K."/>
            <person name="Miller A.N."/>
            <person name="Grigoriev I.V."/>
            <person name="Debuchy R."/>
            <person name="Gladieux P."/>
            <person name="Hiltunen Thoren M."/>
            <person name="Johannesson H."/>
        </authorList>
    </citation>
    <scope>NUCLEOTIDE SEQUENCE</scope>
    <source>
        <strain evidence="10">PSN243</strain>
    </source>
</reference>
<evidence type="ECO:0000256" key="1">
    <source>
        <dbReference type="ARBA" id="ARBA00022741"/>
    </source>
</evidence>
<feature type="domain" description="Helicase ATP-binding" evidence="8">
    <location>
        <begin position="282"/>
        <end position="525"/>
    </location>
</feature>
<dbReference type="InterPro" id="IPR027417">
    <property type="entry name" value="P-loop_NTPase"/>
</dbReference>
<dbReference type="PROSITE" id="PS51194">
    <property type="entry name" value="HELICASE_CTER"/>
    <property type="match status" value="1"/>
</dbReference>
<comment type="domain">
    <text evidence="6">The Q motif is unique to and characteristic of the DEAD box family of RNA helicases and controls ATP binding and hydrolysis.</text>
</comment>
<evidence type="ECO:0000313" key="10">
    <source>
        <dbReference type="EMBL" id="KAK4444414.1"/>
    </source>
</evidence>
<evidence type="ECO:0000256" key="4">
    <source>
        <dbReference type="ARBA" id="ARBA00022840"/>
    </source>
</evidence>
<organism evidence="10 11">
    <name type="scientific">Podospora aff. communis PSN243</name>
    <dbReference type="NCBI Taxonomy" id="3040156"/>
    <lineage>
        <taxon>Eukaryota</taxon>
        <taxon>Fungi</taxon>
        <taxon>Dikarya</taxon>
        <taxon>Ascomycota</taxon>
        <taxon>Pezizomycotina</taxon>
        <taxon>Sordariomycetes</taxon>
        <taxon>Sordariomycetidae</taxon>
        <taxon>Sordariales</taxon>
        <taxon>Podosporaceae</taxon>
        <taxon>Podospora</taxon>
    </lineage>
</organism>
<dbReference type="SMART" id="SM00490">
    <property type="entry name" value="HELICc"/>
    <property type="match status" value="1"/>
</dbReference>
<sequence>MYARYIPPAKATPSANQSRPSDGQNRPSAGQNKPSDDSYRAFNERSRPYGNTGAPHGDMRAPSPPEPAPLPQPTGIVFGDEDFPLPEPKKGRLDLELTGALEEKKAKKSKSNSVKKSEAHDAEIETLLDTMPPTSIEEDSRPQTDHKKPKKEKKKRKKEQEEAEPETDKARAKHRAVFEKVEKALQSRPEPLEEQELEPEPEVEEHGLEPLPQPEAVVFDASKLTYETLPPWLASPIRVTNEARRPFSELGLGISPESEKILASKGFADAFAVQTAVLPLLFPSADRQGDVVVAAPTGSGKTLSYVLPMVHDISKGAVTRLRALIVLPTRELVQQVQQACEACVAAFAVGGGKRVKIGTAVGNKVFKAEQSAIIGEEQRYDPAGYEKYTKKQREFVSLDDSDDDLNLELGSENTEPLPWHVIDYVSKVDILICTPGRLVEHVNKTRGFSLDYVRWLVVDEADKLLAQDFQQWLDVVLKGLATEKPTARDFPGSNKTGPRKVILSATMTRDISLLNGLKLSRPRLVLLEGAKAGQQTLPALLKESAIKVREPSLKPLYLLDLLDSDLLGPLNQNPAGTAEDKMSVDESDSSSSESSSSDSDSDSGSDSSSSASETEGKKPTKTRPSGKATKFNSTVLIFTKSNEAALRLSRLLEILSPDLAPLIGTLTSSTKTSRRAHTLRSFSQGKLRILVASDLVSRGIDLLNLDHVINYDLPISETSYVHRVGRTARAGRAGHAWTLLEHSEGYRFWHDFVGEGKGATTNIIRSGNVERTRLSADEKDGKNFSEERIKAYEQALEQLRKEAAERK</sequence>
<keyword evidence="1 6" id="KW-0547">Nucleotide-binding</keyword>
<dbReference type="Proteomes" id="UP001321760">
    <property type="component" value="Unassembled WGS sequence"/>
</dbReference>
<feature type="compositionally biased region" description="Low complexity" evidence="7">
    <location>
        <begin position="589"/>
        <end position="613"/>
    </location>
</feature>
<dbReference type="Pfam" id="PF00271">
    <property type="entry name" value="Helicase_C"/>
    <property type="match status" value="1"/>
</dbReference>
<feature type="compositionally biased region" description="Basic residues" evidence="7">
    <location>
        <begin position="147"/>
        <end position="157"/>
    </location>
</feature>
<dbReference type="PROSITE" id="PS00039">
    <property type="entry name" value="DEAD_ATP_HELICASE"/>
    <property type="match status" value="1"/>
</dbReference>
<dbReference type="SMART" id="SM00487">
    <property type="entry name" value="DEXDc"/>
    <property type="match status" value="1"/>
</dbReference>
<keyword evidence="4 6" id="KW-0067">ATP-binding</keyword>
<dbReference type="GO" id="GO:0003724">
    <property type="term" value="F:RNA helicase activity"/>
    <property type="evidence" value="ECO:0007669"/>
    <property type="project" value="UniProtKB-EC"/>
</dbReference>
<dbReference type="EMBL" id="MU865977">
    <property type="protein sequence ID" value="KAK4444414.1"/>
    <property type="molecule type" value="Genomic_DNA"/>
</dbReference>
<gene>
    <name evidence="10" type="ORF">QBC34DRAFT_415187</name>
</gene>
<keyword evidence="3 6" id="KW-0347">Helicase</keyword>
<feature type="region of interest" description="Disordered" evidence="7">
    <location>
        <begin position="570"/>
        <end position="627"/>
    </location>
</feature>
<comment type="function">
    <text evidence="6">RNA helicase.</text>
</comment>
<dbReference type="CDD" id="cd18787">
    <property type="entry name" value="SF2_C_DEAD"/>
    <property type="match status" value="1"/>
</dbReference>
<feature type="compositionally biased region" description="Acidic residues" evidence="7">
    <location>
        <begin position="192"/>
        <end position="203"/>
    </location>
</feature>
<evidence type="ECO:0000256" key="7">
    <source>
        <dbReference type="SAM" id="MobiDB-lite"/>
    </source>
</evidence>
<keyword evidence="5 6" id="KW-0694">RNA-binding</keyword>
<feature type="compositionally biased region" description="Pro residues" evidence="7">
    <location>
        <begin position="62"/>
        <end position="72"/>
    </location>
</feature>
<feature type="region of interest" description="Disordered" evidence="7">
    <location>
        <begin position="1"/>
        <end position="209"/>
    </location>
</feature>
<dbReference type="EC" id="3.6.4.13" evidence="6"/>
<feature type="compositionally biased region" description="Basic and acidic residues" evidence="7">
    <location>
        <begin position="34"/>
        <end position="47"/>
    </location>
</feature>
<keyword evidence="2 6" id="KW-0378">Hydrolase</keyword>
<dbReference type="Pfam" id="PF00270">
    <property type="entry name" value="DEAD"/>
    <property type="match status" value="2"/>
</dbReference>